<gene>
    <name evidence="8" type="ORF">GOHSU_28_00670</name>
</gene>
<comment type="subcellular location">
    <subcellularLocation>
        <location evidence="1">Membrane</location>
        <topology evidence="1">Multi-pass membrane protein</topology>
    </subcellularLocation>
</comment>
<evidence type="ECO:0000256" key="2">
    <source>
        <dbReference type="ARBA" id="ARBA00022692"/>
    </source>
</evidence>
<dbReference type="InterPro" id="IPR011547">
    <property type="entry name" value="SLC26A/SulP_dom"/>
</dbReference>
<organism evidence="8 9">
    <name type="scientific">Gordonia hirsuta DSM 44140 = NBRC 16056</name>
    <dbReference type="NCBI Taxonomy" id="1121927"/>
    <lineage>
        <taxon>Bacteria</taxon>
        <taxon>Bacillati</taxon>
        <taxon>Actinomycetota</taxon>
        <taxon>Actinomycetes</taxon>
        <taxon>Mycobacteriales</taxon>
        <taxon>Gordoniaceae</taxon>
        <taxon>Gordonia</taxon>
    </lineage>
</organism>
<reference evidence="8 9" key="1">
    <citation type="submission" date="2012-12" db="EMBL/GenBank/DDBJ databases">
        <title>Whole genome shotgun sequence of Gordonia hirsuta NBRC 16056.</title>
        <authorList>
            <person name="Isaki-Nakamura S."/>
            <person name="Hosoyama A."/>
            <person name="Tsuchikane K."/>
            <person name="Katsumata H."/>
            <person name="Baba S."/>
            <person name="Yamazaki S."/>
            <person name="Fujita N."/>
        </authorList>
    </citation>
    <scope>NUCLEOTIDE SEQUENCE [LARGE SCALE GENOMIC DNA]</scope>
    <source>
        <strain evidence="8 9">NBRC 16056</strain>
    </source>
</reference>
<feature type="compositionally biased region" description="Basic and acidic residues" evidence="5">
    <location>
        <begin position="157"/>
        <end position="167"/>
    </location>
</feature>
<dbReference type="GO" id="GO:0016020">
    <property type="term" value="C:membrane"/>
    <property type="evidence" value="ECO:0007669"/>
    <property type="project" value="UniProtKB-SubCell"/>
</dbReference>
<evidence type="ECO:0000313" key="9">
    <source>
        <dbReference type="Proteomes" id="UP000053405"/>
    </source>
</evidence>
<keyword evidence="2 6" id="KW-0812">Transmembrane</keyword>
<comment type="caution">
    <text evidence="8">The sequence shown here is derived from an EMBL/GenBank/DDBJ whole genome shotgun (WGS) entry which is preliminary data.</text>
</comment>
<evidence type="ECO:0000313" key="8">
    <source>
        <dbReference type="EMBL" id="GAC58011.1"/>
    </source>
</evidence>
<dbReference type="EMBL" id="BANT01000028">
    <property type="protein sequence ID" value="GAC58011.1"/>
    <property type="molecule type" value="Genomic_DNA"/>
</dbReference>
<feature type="transmembrane region" description="Helical" evidence="6">
    <location>
        <begin position="48"/>
        <end position="66"/>
    </location>
</feature>
<keyword evidence="9" id="KW-1185">Reference proteome</keyword>
<keyword evidence="3 6" id="KW-1133">Transmembrane helix</keyword>
<name>L7LBB9_9ACTN</name>
<dbReference type="eggNOG" id="COG0659">
    <property type="taxonomic scope" value="Bacteria"/>
</dbReference>
<feature type="transmembrane region" description="Helical" evidence="6">
    <location>
        <begin position="126"/>
        <end position="144"/>
    </location>
</feature>
<dbReference type="InterPro" id="IPR001902">
    <property type="entry name" value="SLC26A/SulP_fam"/>
</dbReference>
<evidence type="ECO:0000256" key="4">
    <source>
        <dbReference type="ARBA" id="ARBA00023136"/>
    </source>
</evidence>
<feature type="transmembrane region" description="Helical" evidence="6">
    <location>
        <begin position="72"/>
        <end position="90"/>
    </location>
</feature>
<sequence length="184" mass="19008">MDTAGGGDAGVTPRPRTRRRRFTGELLRWLPAATTVGHYRWGWLRGDLVAGIAVAALMIPAGLGYAEVSGLPPVHGLYATVIPVFVYALIGPSRILVLGPESALAPIIAAAIIPLAVTNMERRVELAGVLAIEVGVILLLAGVFRAGVFDDAAGQTDPHRLPQRDRAGGGAGSGPHPAGLLGFG</sequence>
<evidence type="ECO:0000256" key="5">
    <source>
        <dbReference type="SAM" id="MobiDB-lite"/>
    </source>
</evidence>
<keyword evidence="4 6" id="KW-0472">Membrane</keyword>
<feature type="compositionally biased region" description="Low complexity" evidence="5">
    <location>
        <begin position="174"/>
        <end position="184"/>
    </location>
</feature>
<evidence type="ECO:0000256" key="3">
    <source>
        <dbReference type="ARBA" id="ARBA00022989"/>
    </source>
</evidence>
<dbReference type="RefSeq" id="WP_005941281.1">
    <property type="nucleotide sequence ID" value="NZ_ATVK01000053.1"/>
</dbReference>
<evidence type="ECO:0000259" key="7">
    <source>
        <dbReference type="Pfam" id="PF00916"/>
    </source>
</evidence>
<dbReference type="PANTHER" id="PTHR11814">
    <property type="entry name" value="SULFATE TRANSPORTER"/>
    <property type="match status" value="1"/>
</dbReference>
<feature type="region of interest" description="Disordered" evidence="5">
    <location>
        <begin position="155"/>
        <end position="184"/>
    </location>
</feature>
<dbReference type="GO" id="GO:0055085">
    <property type="term" value="P:transmembrane transport"/>
    <property type="evidence" value="ECO:0007669"/>
    <property type="project" value="InterPro"/>
</dbReference>
<accession>L7LBB9</accession>
<dbReference type="STRING" id="1121927.GOHSU_28_00670"/>
<dbReference type="Pfam" id="PF00916">
    <property type="entry name" value="Sulfate_transp"/>
    <property type="match status" value="1"/>
</dbReference>
<feature type="domain" description="SLC26A/SulP transporter" evidence="7">
    <location>
        <begin position="44"/>
        <end position="147"/>
    </location>
</feature>
<feature type="transmembrane region" description="Helical" evidence="6">
    <location>
        <begin position="102"/>
        <end position="120"/>
    </location>
</feature>
<protein>
    <submittedName>
        <fullName evidence="8">Putative sulfate transporter</fullName>
    </submittedName>
</protein>
<evidence type="ECO:0000256" key="1">
    <source>
        <dbReference type="ARBA" id="ARBA00004141"/>
    </source>
</evidence>
<dbReference type="AlphaFoldDB" id="L7LBB9"/>
<evidence type="ECO:0000256" key="6">
    <source>
        <dbReference type="SAM" id="Phobius"/>
    </source>
</evidence>
<proteinExistence type="predicted"/>
<dbReference type="Proteomes" id="UP000053405">
    <property type="component" value="Unassembled WGS sequence"/>
</dbReference>